<organism evidence="2 3">
    <name type="scientific">Plebeiibacterium sediminum</name>
    <dbReference type="NCBI Taxonomy" id="2992112"/>
    <lineage>
        <taxon>Bacteria</taxon>
        <taxon>Pseudomonadati</taxon>
        <taxon>Bacteroidota</taxon>
        <taxon>Bacteroidia</taxon>
        <taxon>Marinilabiliales</taxon>
        <taxon>Marinilabiliaceae</taxon>
        <taxon>Plebeiibacterium</taxon>
    </lineage>
</organism>
<keyword evidence="3" id="KW-1185">Reference proteome</keyword>
<dbReference type="Proteomes" id="UP001209229">
    <property type="component" value="Unassembled WGS sequence"/>
</dbReference>
<evidence type="ECO:0000256" key="1">
    <source>
        <dbReference type="SAM" id="Phobius"/>
    </source>
</evidence>
<reference evidence="2" key="1">
    <citation type="submission" date="2022-10" db="EMBL/GenBank/DDBJ databases">
        <authorList>
            <person name="Yu W.X."/>
        </authorList>
    </citation>
    <scope>NUCLEOTIDE SEQUENCE</scope>
    <source>
        <strain evidence="2">AAT</strain>
    </source>
</reference>
<dbReference type="RefSeq" id="WP_301189253.1">
    <property type="nucleotide sequence ID" value="NZ_JAPDPJ010000005.1"/>
</dbReference>
<evidence type="ECO:0000313" key="2">
    <source>
        <dbReference type="EMBL" id="MCW3785681.1"/>
    </source>
</evidence>
<dbReference type="Pfam" id="PF04307">
    <property type="entry name" value="YdjM"/>
    <property type="match status" value="1"/>
</dbReference>
<feature type="transmembrane region" description="Helical" evidence="1">
    <location>
        <begin position="114"/>
        <end position="133"/>
    </location>
</feature>
<keyword evidence="1" id="KW-0472">Membrane</keyword>
<comment type="caution">
    <text evidence="2">The sequence shown here is derived from an EMBL/GenBank/DDBJ whole genome shotgun (WGS) entry which is preliminary data.</text>
</comment>
<proteinExistence type="predicted"/>
<gene>
    <name evidence="2" type="ORF">OM075_04345</name>
</gene>
<dbReference type="AlphaFoldDB" id="A0AAE3M1Q5"/>
<feature type="transmembrane region" description="Helical" evidence="1">
    <location>
        <begin position="195"/>
        <end position="214"/>
    </location>
</feature>
<name>A0AAE3M1Q5_9BACT</name>
<dbReference type="InterPro" id="IPR007404">
    <property type="entry name" value="YdjM-like"/>
</dbReference>
<protein>
    <submittedName>
        <fullName evidence="2">Metal-dependent hydrolase</fullName>
    </submittedName>
</protein>
<dbReference type="GO" id="GO:0016787">
    <property type="term" value="F:hydrolase activity"/>
    <property type="evidence" value="ECO:0007669"/>
    <property type="project" value="UniProtKB-KW"/>
</dbReference>
<feature type="transmembrane region" description="Helical" evidence="1">
    <location>
        <begin position="81"/>
        <end position="102"/>
    </location>
</feature>
<keyword evidence="1" id="KW-0812">Transmembrane</keyword>
<keyword evidence="1" id="KW-1133">Transmembrane helix</keyword>
<accession>A0AAE3M1Q5</accession>
<evidence type="ECO:0000313" key="3">
    <source>
        <dbReference type="Proteomes" id="UP001209229"/>
    </source>
</evidence>
<feature type="transmembrane region" description="Helical" evidence="1">
    <location>
        <begin position="170"/>
        <end position="188"/>
    </location>
</feature>
<keyword evidence="2" id="KW-0378">Hydrolase</keyword>
<sequence>MDILTHTLSGVAAASVVANVSNGKLAHKIKLLVTGAFAGALPDIDVITKWSGFDATFGKWFDLSISGNEAFGAKLWYSHHAFFHSLLASVIFGLLLGLILYAAKSKFKISRSSLLSAIPFVLAFVFGYNMHLLEDMVTPGGGWGGVAYLWPSKVYIGGFGDTWWWNNYDVFLIVSGVVFFNTALLLLGKLRLKRFGAVSILIFVLGFTLGVVQVKNRDFNFNARGTAHKEELSKEIQKEALGENVFYLMEKLDAIIPVAF</sequence>
<dbReference type="EMBL" id="JAPDPJ010000005">
    <property type="protein sequence ID" value="MCW3785681.1"/>
    <property type="molecule type" value="Genomic_DNA"/>
</dbReference>